<evidence type="ECO:0000313" key="2">
    <source>
        <dbReference type="Proteomes" id="UP000027439"/>
    </source>
</evidence>
<sequence>MTASRTAAKLFDDARLLVTDYRDGLMRLDIERAEAAVELWPWSLIASSLLQGQNRAIVMSGVSEGASTWARAWCRGKPVAP</sequence>
<reference evidence="1 2" key="1">
    <citation type="submission" date="2014-03" db="EMBL/GenBank/DDBJ databases">
        <title>Draft Genome Sequences of Four Burkholderia Strains.</title>
        <authorList>
            <person name="Liu X.Y."/>
            <person name="Li C.X."/>
            <person name="Xu J.H."/>
        </authorList>
    </citation>
    <scope>NUCLEOTIDE SEQUENCE [LARGE SCALE GENOMIC DNA]</scope>
    <source>
        <strain evidence="1 2">R27</strain>
    </source>
</reference>
<dbReference type="Proteomes" id="UP000027439">
    <property type="component" value="Unassembled WGS sequence"/>
</dbReference>
<gene>
    <name evidence="1" type="ORF">BG57_31590</name>
</gene>
<dbReference type="STRING" id="1071679.BG57_31590"/>
<name>A0A069P3R7_9BURK</name>
<proteinExistence type="predicted"/>
<accession>A0A069P3R7</accession>
<organism evidence="1 2">
    <name type="scientific">Caballeronia grimmiae</name>
    <dbReference type="NCBI Taxonomy" id="1071679"/>
    <lineage>
        <taxon>Bacteria</taxon>
        <taxon>Pseudomonadati</taxon>
        <taxon>Pseudomonadota</taxon>
        <taxon>Betaproteobacteria</taxon>
        <taxon>Burkholderiales</taxon>
        <taxon>Burkholderiaceae</taxon>
        <taxon>Caballeronia</taxon>
    </lineage>
</organism>
<dbReference type="EMBL" id="JFHE01000008">
    <property type="protein sequence ID" value="KDR35315.1"/>
    <property type="molecule type" value="Genomic_DNA"/>
</dbReference>
<comment type="caution">
    <text evidence="1">The sequence shown here is derived from an EMBL/GenBank/DDBJ whole genome shotgun (WGS) entry which is preliminary data.</text>
</comment>
<protein>
    <submittedName>
        <fullName evidence="1">Uncharacterized protein</fullName>
    </submittedName>
</protein>
<dbReference type="AlphaFoldDB" id="A0A069P3R7"/>
<evidence type="ECO:0000313" key="1">
    <source>
        <dbReference type="EMBL" id="KDR35315.1"/>
    </source>
</evidence>